<keyword evidence="3" id="KW-1185">Reference proteome</keyword>
<dbReference type="PANTHER" id="PTHR21366:SF31">
    <property type="entry name" value="METALLOTHIOL TRANSFERASE FOSB"/>
    <property type="match status" value="1"/>
</dbReference>
<dbReference type="AlphaFoldDB" id="A0A9X5EB32"/>
<dbReference type="Gene3D" id="3.10.180.10">
    <property type="entry name" value="2,3-Dihydroxybiphenyl 1,2-Dioxygenase, domain 1"/>
    <property type="match status" value="1"/>
</dbReference>
<protein>
    <submittedName>
        <fullName evidence="2">VOC family protein</fullName>
    </submittedName>
</protein>
<sequence>MIDFQLQGINHIALVCQDMARTVDFYTNTLGLKLIKTIALPDGGQHFFFDVGNGDAIAFFWFPQAPAAAPGIASVNPEGLQNGNFTTAHASMNHLAFNVPLEKLEEYREKLAAKGVTVTPVLHHADVPSGFVNELDENTFISSFYFFDPDGILLEFAANVRTLGDPARDILHTPATANSN</sequence>
<gene>
    <name evidence="2" type="ORF">QH73_0022050</name>
</gene>
<dbReference type="InterPro" id="IPR004360">
    <property type="entry name" value="Glyas_Fos-R_dOase_dom"/>
</dbReference>
<dbReference type="PANTHER" id="PTHR21366">
    <property type="entry name" value="GLYOXALASE FAMILY PROTEIN"/>
    <property type="match status" value="1"/>
</dbReference>
<reference evidence="2 3" key="1">
    <citation type="journal article" date="2015" name="Genome Announc.">
        <title>Draft Genome Sequence of the Terrestrial Cyanobacterium Scytonema millei VB511283, Isolated from Eastern India.</title>
        <authorList>
            <person name="Sen D."/>
            <person name="Chandrababunaidu M.M."/>
            <person name="Singh D."/>
            <person name="Sanghi N."/>
            <person name="Ghorai A."/>
            <person name="Mishra G.P."/>
            <person name="Madduluri M."/>
            <person name="Adhikary S.P."/>
            <person name="Tripathy S."/>
        </authorList>
    </citation>
    <scope>NUCLEOTIDE SEQUENCE [LARGE SCALE GENOMIC DNA]</scope>
    <source>
        <strain evidence="2 3">VB511283</strain>
    </source>
</reference>
<dbReference type="InterPro" id="IPR050383">
    <property type="entry name" value="GlyoxalaseI/FosfomycinResist"/>
</dbReference>
<proteinExistence type="predicted"/>
<accession>A0A9X5EB32</accession>
<name>A0A9X5EB32_9CYAN</name>
<dbReference type="EMBL" id="JTJC03000007">
    <property type="protein sequence ID" value="NHC37287.1"/>
    <property type="molecule type" value="Genomic_DNA"/>
</dbReference>
<dbReference type="Pfam" id="PF00903">
    <property type="entry name" value="Glyoxalase"/>
    <property type="match status" value="1"/>
</dbReference>
<dbReference type="RefSeq" id="WP_132867465.1">
    <property type="nucleotide sequence ID" value="NZ_JTJC03000007.1"/>
</dbReference>
<dbReference type="InterPro" id="IPR029068">
    <property type="entry name" value="Glyas_Bleomycin-R_OHBP_Dase"/>
</dbReference>
<dbReference type="SUPFAM" id="SSF54593">
    <property type="entry name" value="Glyoxalase/Bleomycin resistance protein/Dihydroxybiphenyl dioxygenase"/>
    <property type="match status" value="1"/>
</dbReference>
<evidence type="ECO:0000313" key="2">
    <source>
        <dbReference type="EMBL" id="NHC37287.1"/>
    </source>
</evidence>
<organism evidence="2 3">
    <name type="scientific">Scytonema millei VB511283</name>
    <dbReference type="NCBI Taxonomy" id="1245923"/>
    <lineage>
        <taxon>Bacteria</taxon>
        <taxon>Bacillati</taxon>
        <taxon>Cyanobacteriota</taxon>
        <taxon>Cyanophyceae</taxon>
        <taxon>Nostocales</taxon>
        <taxon>Scytonemataceae</taxon>
        <taxon>Scytonema</taxon>
    </lineage>
</organism>
<comment type="caution">
    <text evidence="2">The sequence shown here is derived from an EMBL/GenBank/DDBJ whole genome shotgun (WGS) entry which is preliminary data.</text>
</comment>
<dbReference type="Proteomes" id="UP000031532">
    <property type="component" value="Unassembled WGS sequence"/>
</dbReference>
<evidence type="ECO:0000313" key="3">
    <source>
        <dbReference type="Proteomes" id="UP000031532"/>
    </source>
</evidence>
<dbReference type="PROSITE" id="PS51819">
    <property type="entry name" value="VOC"/>
    <property type="match status" value="1"/>
</dbReference>
<feature type="domain" description="VOC" evidence="1">
    <location>
        <begin position="8"/>
        <end position="159"/>
    </location>
</feature>
<dbReference type="OrthoDB" id="375220at2"/>
<evidence type="ECO:0000259" key="1">
    <source>
        <dbReference type="PROSITE" id="PS51819"/>
    </source>
</evidence>
<dbReference type="InterPro" id="IPR037523">
    <property type="entry name" value="VOC_core"/>
</dbReference>